<dbReference type="SMART" id="SM00220">
    <property type="entry name" value="S_TKc"/>
    <property type="match status" value="1"/>
</dbReference>
<dbReference type="Gene3D" id="3.30.200.20">
    <property type="entry name" value="Phosphorylase Kinase, domain 1"/>
    <property type="match status" value="1"/>
</dbReference>
<organism evidence="4 5">
    <name type="scientific">Hevea brasiliensis</name>
    <name type="common">Para rubber tree</name>
    <name type="synonym">Siphonia brasiliensis</name>
    <dbReference type="NCBI Taxonomy" id="3981"/>
    <lineage>
        <taxon>Eukaryota</taxon>
        <taxon>Viridiplantae</taxon>
        <taxon>Streptophyta</taxon>
        <taxon>Embryophyta</taxon>
        <taxon>Tracheophyta</taxon>
        <taxon>Spermatophyta</taxon>
        <taxon>Magnoliopsida</taxon>
        <taxon>eudicotyledons</taxon>
        <taxon>Gunneridae</taxon>
        <taxon>Pentapetalae</taxon>
        <taxon>rosids</taxon>
        <taxon>fabids</taxon>
        <taxon>Malpighiales</taxon>
        <taxon>Euphorbiaceae</taxon>
        <taxon>Crotonoideae</taxon>
        <taxon>Micrandreae</taxon>
        <taxon>Hevea</taxon>
    </lineage>
</organism>
<evidence type="ECO:0000313" key="4">
    <source>
        <dbReference type="EMBL" id="KAJ9160331.1"/>
    </source>
</evidence>
<evidence type="ECO:0000259" key="3">
    <source>
        <dbReference type="PROSITE" id="PS50011"/>
    </source>
</evidence>
<feature type="transmembrane region" description="Helical" evidence="2">
    <location>
        <begin position="114"/>
        <end position="134"/>
    </location>
</feature>
<feature type="region of interest" description="Disordered" evidence="1">
    <location>
        <begin position="496"/>
        <end position="525"/>
    </location>
</feature>
<evidence type="ECO:0000313" key="5">
    <source>
        <dbReference type="Proteomes" id="UP001174677"/>
    </source>
</evidence>
<evidence type="ECO:0000256" key="1">
    <source>
        <dbReference type="SAM" id="MobiDB-lite"/>
    </source>
</evidence>
<dbReference type="PROSITE" id="PS00108">
    <property type="entry name" value="PROTEIN_KINASE_ST"/>
    <property type="match status" value="1"/>
</dbReference>
<dbReference type="Gene3D" id="1.10.510.10">
    <property type="entry name" value="Transferase(Phosphotransferase) domain 1"/>
    <property type="match status" value="1"/>
</dbReference>
<protein>
    <recommendedName>
        <fullName evidence="3">Protein kinase domain-containing protein</fullName>
    </recommendedName>
</protein>
<feature type="domain" description="Protein kinase" evidence="3">
    <location>
        <begin position="193"/>
        <end position="484"/>
    </location>
</feature>
<keyword evidence="2" id="KW-1133">Transmembrane helix</keyword>
<proteinExistence type="predicted"/>
<keyword evidence="5" id="KW-1185">Reference proteome</keyword>
<sequence>MAESLHIDVKQDDDNGSEKADRFAQKVSSLERIFLIANFILELPSAAFDQLSSAHKPQYALLSMLISFTVLIISIIDLIHKGRKERVTWMIRGLTPWFYYPYPNPKPFGTFPDIIGLVCAVFQFIFAAISYAFLSQHFDNPIKVSVWPVFFAFGLLSSRLSGNTAQRPTPHVRRLYRVEEFSLAQLAAATNDFSLQNKIGVGRSFVVYRGKLPDGREVAVKRGDIGHQRKKFQEEDSFFETELTFLSRLHHKHLIRLVGYCEEDNERILVYEYLKNGTLHDLLHKNNVDKKSSVINFWKMRIKIALDAARGIEYLHNYAVPPIIHSDIKSFNILLDANWAARVCYFGMAMLGAESESNYKPKKAMGTDGYIDPEFHSRNVLTEKSDVYGLGVVLLELLTGKRAVFKDEDNGGAITSLVDFAVPKILANELVKVLDNRIDPPKLVKEAEAVELMACTALHCVNLEGNNRPSITNIVANLEQASSLCDVRNEGLPIGAEELHGRSNEEVANSNGTEKRHSEVLERQQ</sequence>
<name>A0ABQ9L7L1_HEVBR</name>
<dbReference type="InterPro" id="IPR011009">
    <property type="entry name" value="Kinase-like_dom_sf"/>
</dbReference>
<feature type="transmembrane region" description="Helical" evidence="2">
    <location>
        <begin position="59"/>
        <end position="79"/>
    </location>
</feature>
<feature type="compositionally biased region" description="Basic and acidic residues" evidence="1">
    <location>
        <begin position="513"/>
        <end position="525"/>
    </location>
</feature>
<comment type="caution">
    <text evidence="4">The sequence shown here is derived from an EMBL/GenBank/DDBJ whole genome shotgun (WGS) entry which is preliminary data.</text>
</comment>
<dbReference type="PANTHER" id="PTHR46146">
    <property type="entry name" value="SERINE/THREONINE-PROTEIN KINASE-LIKE PROTEIN CCR4"/>
    <property type="match status" value="1"/>
</dbReference>
<dbReference type="EMBL" id="JARPOI010000014">
    <property type="protein sequence ID" value="KAJ9160331.1"/>
    <property type="molecule type" value="Genomic_DNA"/>
</dbReference>
<dbReference type="Pfam" id="PF00069">
    <property type="entry name" value="Pkinase"/>
    <property type="match status" value="1"/>
</dbReference>
<keyword evidence="2" id="KW-0812">Transmembrane</keyword>
<gene>
    <name evidence="4" type="ORF">P3X46_025742</name>
</gene>
<keyword evidence="2" id="KW-0472">Membrane</keyword>
<reference evidence="4" key="1">
    <citation type="journal article" date="2023" name="Plant Biotechnol. J.">
        <title>Chromosome-level wild Hevea brasiliensis genome provides new tools for genomic-assisted breeding and valuable loci to elevate rubber yield.</title>
        <authorList>
            <person name="Cheng H."/>
            <person name="Song X."/>
            <person name="Hu Y."/>
            <person name="Wu T."/>
            <person name="Yang Q."/>
            <person name="An Z."/>
            <person name="Feng S."/>
            <person name="Deng Z."/>
            <person name="Wu W."/>
            <person name="Zeng X."/>
            <person name="Tu M."/>
            <person name="Wang X."/>
            <person name="Huang H."/>
        </authorList>
    </citation>
    <scope>NUCLEOTIDE SEQUENCE</scope>
    <source>
        <strain evidence="4">MT/VB/25A 57/8</strain>
    </source>
</reference>
<accession>A0ABQ9L7L1</accession>
<dbReference type="SUPFAM" id="SSF56112">
    <property type="entry name" value="Protein kinase-like (PK-like)"/>
    <property type="match status" value="1"/>
</dbReference>
<evidence type="ECO:0000256" key="2">
    <source>
        <dbReference type="SAM" id="Phobius"/>
    </source>
</evidence>
<dbReference type="PROSITE" id="PS50011">
    <property type="entry name" value="PROTEIN_KINASE_DOM"/>
    <property type="match status" value="1"/>
</dbReference>
<dbReference type="Proteomes" id="UP001174677">
    <property type="component" value="Chromosome 14"/>
</dbReference>
<dbReference type="InterPro" id="IPR000719">
    <property type="entry name" value="Prot_kinase_dom"/>
</dbReference>
<dbReference type="PANTHER" id="PTHR46146:SF18">
    <property type="entry name" value="PROTEIN KINASE DOMAIN-CONTAINING PROTEIN"/>
    <property type="match status" value="1"/>
</dbReference>
<dbReference type="InterPro" id="IPR008271">
    <property type="entry name" value="Ser/Thr_kinase_AS"/>
</dbReference>